<organism evidence="2 3">
    <name type="scientific">Oecophyllibacter saccharovorans</name>
    <dbReference type="NCBI Taxonomy" id="2558360"/>
    <lineage>
        <taxon>Bacteria</taxon>
        <taxon>Pseudomonadati</taxon>
        <taxon>Pseudomonadota</taxon>
        <taxon>Alphaproteobacteria</taxon>
        <taxon>Acetobacterales</taxon>
        <taxon>Acetobacteraceae</taxon>
        <taxon>Oecophyllibacter</taxon>
    </lineage>
</organism>
<keyword evidence="3" id="KW-1185">Reference proteome</keyword>
<protein>
    <recommendedName>
        <fullName evidence="4">Terminase</fullName>
    </recommendedName>
</protein>
<evidence type="ECO:0008006" key="4">
    <source>
        <dbReference type="Google" id="ProtNLM"/>
    </source>
</evidence>
<comment type="caution">
    <text evidence="2">The sequence shown here is derived from an EMBL/GenBank/DDBJ whole genome shotgun (WGS) entry which is preliminary data.</text>
</comment>
<sequence>MSGAREGEIILPAHGWRPRAAQWEAWDYLQQGGTRLNLIAHRRFGKDDLALNWTSVSAMQRVGNYWHMLPEAAQARKAIWTAVNPHTGRRRVDEAFPPEIRARTLERDMFIEFINGSTWQVLGSDNYNSLVGATPVGVVFSEWALANPSAWGYVEPMLSENGGWALFITTPRGRNHAWRMFQATRADPAWFTAVLRASETGIFTAAQLEASRAAAVALYGEEEGLAKFEQEYECSFDAQILGAYYGRLMRDLHAQGRIGDVPHNPALPCVTAWDLGIGDSTVIWIAQQVGPEVRVIDCIAGSGVGMDWYVRELEKRPYIYRQHLLPHDAGNSELGTGERRIDTLRRLGVRPVRVLPRGQVDDGIQAVRNLLPRCRFDRARCERGIDALEQYRRSYDDLNKRYRDRPLHDWASDYADAFRYLAVGLRDRESDARTRPQPRVSPLAGPNGWQAF</sequence>
<dbReference type="Proteomes" id="UP000315037">
    <property type="component" value="Unassembled WGS sequence"/>
</dbReference>
<evidence type="ECO:0000256" key="1">
    <source>
        <dbReference type="SAM" id="MobiDB-lite"/>
    </source>
</evidence>
<dbReference type="Gene3D" id="3.30.420.280">
    <property type="match status" value="1"/>
</dbReference>
<dbReference type="InterPro" id="IPR027417">
    <property type="entry name" value="P-loop_NTPase"/>
</dbReference>
<dbReference type="Gene3D" id="3.40.50.300">
    <property type="entry name" value="P-loop containing nucleotide triphosphate hydrolases"/>
    <property type="match status" value="1"/>
</dbReference>
<dbReference type="RefSeq" id="WP_165601004.1">
    <property type="nucleotide sequence ID" value="NZ_SORZ01000002.1"/>
</dbReference>
<evidence type="ECO:0000313" key="3">
    <source>
        <dbReference type="Proteomes" id="UP000315037"/>
    </source>
</evidence>
<proteinExistence type="predicted"/>
<feature type="region of interest" description="Disordered" evidence="1">
    <location>
        <begin position="429"/>
        <end position="452"/>
    </location>
</feature>
<dbReference type="EMBL" id="SORZ01000002">
    <property type="protein sequence ID" value="TPW34421.1"/>
    <property type="molecule type" value="Genomic_DNA"/>
</dbReference>
<gene>
    <name evidence="2" type="ORF">E3202_08010</name>
</gene>
<name>A0A506UM55_9PROT</name>
<accession>A0A506UM55</accession>
<evidence type="ECO:0000313" key="2">
    <source>
        <dbReference type="EMBL" id="TPW34421.1"/>
    </source>
</evidence>
<dbReference type="AlphaFoldDB" id="A0A506UM55"/>
<reference evidence="2 3" key="1">
    <citation type="submission" date="2019-03" db="EMBL/GenBank/DDBJ databases">
        <title>The complete genome sequence of Neokomagataea sp. Jb2 NBRC113641.</title>
        <authorList>
            <person name="Chua K.-O."/>
            <person name="Chan K.-G."/>
            <person name="See-Too W.-S."/>
        </authorList>
    </citation>
    <scope>NUCLEOTIDE SEQUENCE [LARGE SCALE GENOMIC DNA]</scope>
    <source>
        <strain evidence="2 3">Jb2</strain>
    </source>
</reference>